<organism evidence="8 9">
    <name type="scientific">Cynara cardunculus var. scolymus</name>
    <name type="common">Globe artichoke</name>
    <name type="synonym">Cynara scolymus</name>
    <dbReference type="NCBI Taxonomy" id="59895"/>
    <lineage>
        <taxon>Eukaryota</taxon>
        <taxon>Viridiplantae</taxon>
        <taxon>Streptophyta</taxon>
        <taxon>Embryophyta</taxon>
        <taxon>Tracheophyta</taxon>
        <taxon>Spermatophyta</taxon>
        <taxon>Magnoliopsida</taxon>
        <taxon>eudicotyledons</taxon>
        <taxon>Gunneridae</taxon>
        <taxon>Pentapetalae</taxon>
        <taxon>asterids</taxon>
        <taxon>campanulids</taxon>
        <taxon>Asterales</taxon>
        <taxon>Asteraceae</taxon>
        <taxon>Carduoideae</taxon>
        <taxon>Cardueae</taxon>
        <taxon>Carduinae</taxon>
        <taxon>Cynara</taxon>
    </lineage>
</organism>
<feature type="compositionally biased region" description="Basic and acidic residues" evidence="6">
    <location>
        <begin position="1"/>
        <end position="18"/>
    </location>
</feature>
<dbReference type="GO" id="GO:0005634">
    <property type="term" value="C:nucleus"/>
    <property type="evidence" value="ECO:0007669"/>
    <property type="project" value="UniProtKB-SubCell"/>
</dbReference>
<feature type="domain" description="BHLH" evidence="7">
    <location>
        <begin position="127"/>
        <end position="184"/>
    </location>
</feature>
<keyword evidence="3" id="KW-0238">DNA-binding</keyword>
<dbReference type="Pfam" id="PF00010">
    <property type="entry name" value="HLH"/>
    <property type="match status" value="1"/>
</dbReference>
<dbReference type="InterPro" id="IPR045239">
    <property type="entry name" value="bHLH95_bHLH"/>
</dbReference>
<dbReference type="InterPro" id="IPR036638">
    <property type="entry name" value="HLH_DNA-bd_sf"/>
</dbReference>
<proteinExistence type="predicted"/>
<keyword evidence="2" id="KW-0805">Transcription regulation</keyword>
<protein>
    <submittedName>
        <fullName evidence="8">Myc-type, basic helix-loop-helix (BHLH) domain-containing protein</fullName>
    </submittedName>
</protein>
<gene>
    <name evidence="8" type="ORF">Ccrd_024466</name>
</gene>
<keyword evidence="4" id="KW-0804">Transcription</keyword>
<dbReference type="InterPro" id="IPR011598">
    <property type="entry name" value="bHLH_dom"/>
</dbReference>
<comment type="caution">
    <text evidence="8">The sequence shown here is derived from an EMBL/GenBank/DDBJ whole genome shotgun (WGS) entry which is preliminary data.</text>
</comment>
<dbReference type="SUPFAM" id="SSF47459">
    <property type="entry name" value="HLH, helix-loop-helix DNA-binding domain"/>
    <property type="match status" value="1"/>
</dbReference>
<feature type="compositionally biased region" description="Polar residues" evidence="6">
    <location>
        <begin position="20"/>
        <end position="32"/>
    </location>
</feature>
<evidence type="ECO:0000256" key="3">
    <source>
        <dbReference type="ARBA" id="ARBA00023125"/>
    </source>
</evidence>
<dbReference type="Proteomes" id="UP000243975">
    <property type="component" value="Unassembled WGS sequence"/>
</dbReference>
<dbReference type="InterPro" id="IPR031066">
    <property type="entry name" value="bHLH_ALC-like_plant"/>
</dbReference>
<feature type="region of interest" description="Disordered" evidence="6">
    <location>
        <begin position="1"/>
        <end position="32"/>
    </location>
</feature>
<dbReference type="STRING" id="59895.A0A103XCF5"/>
<dbReference type="SMART" id="SM00353">
    <property type="entry name" value="HLH"/>
    <property type="match status" value="1"/>
</dbReference>
<dbReference type="GO" id="GO:0003677">
    <property type="term" value="F:DNA binding"/>
    <property type="evidence" value="ECO:0007669"/>
    <property type="project" value="UniProtKB-KW"/>
</dbReference>
<dbReference type="AlphaFoldDB" id="A0A103XCF5"/>
<dbReference type="PANTHER" id="PTHR45855">
    <property type="entry name" value="TRANSCRIPTION FACTOR PIF1-RELATED"/>
    <property type="match status" value="1"/>
</dbReference>
<name>A0A103XCF5_CYNCS</name>
<dbReference type="Gene3D" id="4.10.280.10">
    <property type="entry name" value="Helix-loop-helix DNA-binding domain"/>
    <property type="match status" value="1"/>
</dbReference>
<accession>A0A103XCF5</accession>
<keyword evidence="5" id="KW-0539">Nucleus</keyword>
<dbReference type="CDD" id="cd11393">
    <property type="entry name" value="bHLH_AtbHLH_like"/>
    <property type="match status" value="1"/>
</dbReference>
<dbReference type="EMBL" id="LEKV01005551">
    <property type="protein sequence ID" value="KVH88141.1"/>
    <property type="molecule type" value="Genomic_DNA"/>
</dbReference>
<evidence type="ECO:0000313" key="9">
    <source>
        <dbReference type="Proteomes" id="UP000243975"/>
    </source>
</evidence>
<evidence type="ECO:0000313" key="8">
    <source>
        <dbReference type="EMBL" id="KVH88141.1"/>
    </source>
</evidence>
<dbReference type="Gramene" id="KVH88141">
    <property type="protein sequence ID" value="KVH88141"/>
    <property type="gene ID" value="Ccrd_024466"/>
</dbReference>
<reference evidence="8 9" key="1">
    <citation type="journal article" date="2016" name="Sci. Rep.">
        <title>The genome sequence of the outbreeding globe artichoke constructed de novo incorporating a phase-aware low-pass sequencing strategy of F1 progeny.</title>
        <authorList>
            <person name="Scaglione D."/>
            <person name="Reyes-Chin-Wo S."/>
            <person name="Acquadro A."/>
            <person name="Froenicke L."/>
            <person name="Portis E."/>
            <person name="Beitel C."/>
            <person name="Tirone M."/>
            <person name="Mauro R."/>
            <person name="Lo Monaco A."/>
            <person name="Mauromicale G."/>
            <person name="Faccioli P."/>
            <person name="Cattivelli L."/>
            <person name="Rieseberg L."/>
            <person name="Michelmore R."/>
            <person name="Lanteri S."/>
        </authorList>
    </citation>
    <scope>NUCLEOTIDE SEQUENCE [LARGE SCALE GENOMIC DNA]</scope>
    <source>
        <strain evidence="8">2C</strain>
    </source>
</reference>
<evidence type="ECO:0000256" key="2">
    <source>
        <dbReference type="ARBA" id="ARBA00023015"/>
    </source>
</evidence>
<evidence type="ECO:0000256" key="1">
    <source>
        <dbReference type="ARBA" id="ARBA00004123"/>
    </source>
</evidence>
<keyword evidence="9" id="KW-1185">Reference proteome</keyword>
<evidence type="ECO:0000256" key="4">
    <source>
        <dbReference type="ARBA" id="ARBA00023163"/>
    </source>
</evidence>
<evidence type="ECO:0000256" key="5">
    <source>
        <dbReference type="ARBA" id="ARBA00023242"/>
    </source>
</evidence>
<comment type="subcellular location">
    <subcellularLocation>
        <location evidence="1">Nucleus</location>
    </subcellularLocation>
</comment>
<dbReference type="PROSITE" id="PS50888">
    <property type="entry name" value="BHLH"/>
    <property type="match status" value="1"/>
</dbReference>
<evidence type="ECO:0000259" key="7">
    <source>
        <dbReference type="PROSITE" id="PS50888"/>
    </source>
</evidence>
<evidence type="ECO:0000256" key="6">
    <source>
        <dbReference type="SAM" id="MobiDB-lite"/>
    </source>
</evidence>
<dbReference type="GO" id="GO:0046983">
    <property type="term" value="F:protein dimerization activity"/>
    <property type="evidence" value="ECO:0007669"/>
    <property type="project" value="InterPro"/>
</dbReference>
<sequence length="202" mass="22563">MQKGDDQQQHSLTSKEETSEYSPTTFSSNEGPTFSDMVKVLSQVDLPSPSSSVSPVLATSCTVTREDNLITFHEGQPSGTKKVDEIEAEVRKLLIEQSIIDPIVHYCGMELGIIGRFFQDSSNLVALVHSNDICFVQRGRSQVQEKIIALKTLVPNCNKVTLFFPAQRDQASILDDAIEYIKHLQMQVQVHTLYFCLSLLNV</sequence>